<evidence type="ECO:0000313" key="2">
    <source>
        <dbReference type="Proteomes" id="UP000037035"/>
    </source>
</evidence>
<dbReference type="VEuPathDB" id="FungiDB:VP01_159g1"/>
<reference evidence="1 2" key="1">
    <citation type="submission" date="2015-08" db="EMBL/GenBank/DDBJ databases">
        <title>Next Generation Sequencing and Analysis of the Genome of Puccinia sorghi L Schw, the Causal Agent of Maize Common Rust.</title>
        <authorList>
            <person name="Rochi L."/>
            <person name="Burguener G."/>
            <person name="Darino M."/>
            <person name="Turjanski A."/>
            <person name="Kreff E."/>
            <person name="Dieguez M.J."/>
            <person name="Sacco F."/>
        </authorList>
    </citation>
    <scope>NUCLEOTIDE SEQUENCE [LARGE SCALE GENOMIC DNA]</scope>
    <source>
        <strain evidence="1 2">RO10H11247</strain>
    </source>
</reference>
<dbReference type="Proteomes" id="UP000037035">
    <property type="component" value="Unassembled WGS sequence"/>
</dbReference>
<evidence type="ECO:0000313" key="1">
    <source>
        <dbReference type="EMBL" id="KNZ60182.1"/>
    </source>
</evidence>
<accession>A0A0L6VHX6</accession>
<keyword evidence="2" id="KW-1185">Reference proteome</keyword>
<proteinExistence type="predicted"/>
<name>A0A0L6VHX6_9BASI</name>
<comment type="caution">
    <text evidence="1">The sequence shown here is derived from an EMBL/GenBank/DDBJ whole genome shotgun (WGS) entry which is preliminary data.</text>
</comment>
<sequence>MSDKKSLPILTGSNFISWKICIKGYCMQHGLSKYFESTTPLPDPKLKDEYKDKLLKLADISTFLDDLDARLSKMAAVGLIIGTPGDLSDLLAAEIILHKIPNDHAAIKAILHGRRLLTVDVIKEALDNKRQEASSSVSASAPTIKQELSYKWPTCNPGWHNPATKHSIEECRQAKRRQVKPTPAARPAV</sequence>
<dbReference type="OrthoDB" id="2504515at2759"/>
<protein>
    <submittedName>
        <fullName evidence="1">Uncharacterized protein</fullName>
    </submittedName>
</protein>
<gene>
    <name evidence="1" type="ORF">VP01_159g1</name>
</gene>
<dbReference type="EMBL" id="LAVV01006392">
    <property type="protein sequence ID" value="KNZ60182.1"/>
    <property type="molecule type" value="Genomic_DNA"/>
</dbReference>
<organism evidence="1 2">
    <name type="scientific">Puccinia sorghi</name>
    <dbReference type="NCBI Taxonomy" id="27349"/>
    <lineage>
        <taxon>Eukaryota</taxon>
        <taxon>Fungi</taxon>
        <taxon>Dikarya</taxon>
        <taxon>Basidiomycota</taxon>
        <taxon>Pucciniomycotina</taxon>
        <taxon>Pucciniomycetes</taxon>
        <taxon>Pucciniales</taxon>
        <taxon>Pucciniaceae</taxon>
        <taxon>Puccinia</taxon>
    </lineage>
</organism>
<dbReference type="AlphaFoldDB" id="A0A0L6VHX6"/>